<protein>
    <submittedName>
        <fullName evidence="2">Multiple sugar transport system substrate-binding protein</fullName>
    </submittedName>
</protein>
<dbReference type="Gene3D" id="3.40.190.10">
    <property type="entry name" value="Periplasmic binding protein-like II"/>
    <property type="match status" value="1"/>
</dbReference>
<evidence type="ECO:0000256" key="1">
    <source>
        <dbReference type="SAM" id="SignalP"/>
    </source>
</evidence>
<dbReference type="InterPro" id="IPR050490">
    <property type="entry name" value="Bact_solute-bd_prot1"/>
</dbReference>
<accession>A0A1I5USJ9</accession>
<dbReference type="STRING" id="82801.SAMN04488506_0157"/>
<proteinExistence type="predicted"/>
<dbReference type="EMBL" id="FOXW01000001">
    <property type="protein sequence ID" value="SFP98017.1"/>
    <property type="molecule type" value="Genomic_DNA"/>
</dbReference>
<dbReference type="PANTHER" id="PTHR43649:SF12">
    <property type="entry name" value="DIACETYLCHITOBIOSE BINDING PROTEIN DASA"/>
    <property type="match status" value="1"/>
</dbReference>
<feature type="signal peptide" evidence="1">
    <location>
        <begin position="1"/>
        <end position="28"/>
    </location>
</feature>
<evidence type="ECO:0000313" key="2">
    <source>
        <dbReference type="EMBL" id="SFP98017.1"/>
    </source>
</evidence>
<sequence length="425" mass="46655">MKKVLLSTLLVGSLFLAACGNGSGGGNANETEDGKVQITFLNGFTGGDGGYMKKITDGFNESQDEYLVEEVQDKDHYTKFKTGDYDLVVIHANNLETYKQDGMIQDINPLMEQAGLSIGDFHEAAENLVTFDDGTYGIPLDIHPLTAFYNKQLSPEAPENYEDLVALTEELQSQDPNLYAAGVPNAGLVEYYIMTAAIQNNIELLDGNHLNFAQEELADALMVYHDMVWKDNISPAGLGLDGEFQAFMKQVEEGNTGVQTAVALTGPWYYQAVSETYGEDLGITSMPQIGDEPGVYGGSHTIALPSSVTDEKEMEAISAFVEYMYQPENLANWAESGQAPLHTATLDLIAEDPEKYPLANENAKQFDTVTGAPQVYQFGEQMRYMIENVFSMLVTEENLTKEDLMAELQIATDNAQQIADTAPEQ</sequence>
<dbReference type="SUPFAM" id="SSF53850">
    <property type="entry name" value="Periplasmic binding protein-like II"/>
    <property type="match status" value="1"/>
</dbReference>
<reference evidence="2 3" key="1">
    <citation type="submission" date="2016-10" db="EMBL/GenBank/DDBJ databases">
        <authorList>
            <person name="de Groot N.N."/>
        </authorList>
    </citation>
    <scope>NUCLEOTIDE SEQUENCE [LARGE SCALE GENOMIC DNA]</scope>
    <source>
        <strain evidence="2 3">DSM 20581</strain>
    </source>
</reference>
<dbReference type="AlphaFoldDB" id="A0A1I5USJ9"/>
<dbReference type="OrthoDB" id="9768630at2"/>
<dbReference type="Proteomes" id="UP000199136">
    <property type="component" value="Unassembled WGS sequence"/>
</dbReference>
<dbReference type="RefSeq" id="WP_092479209.1">
    <property type="nucleotide sequence ID" value="NZ_FOXW01000001.1"/>
</dbReference>
<dbReference type="InterPro" id="IPR006059">
    <property type="entry name" value="SBP"/>
</dbReference>
<gene>
    <name evidence="2" type="ORF">SAMN04488506_0157</name>
</gene>
<dbReference type="PROSITE" id="PS51257">
    <property type="entry name" value="PROKAR_LIPOPROTEIN"/>
    <property type="match status" value="1"/>
</dbReference>
<feature type="chain" id="PRO_5011538892" evidence="1">
    <location>
        <begin position="29"/>
        <end position="425"/>
    </location>
</feature>
<organism evidence="2 3">
    <name type="scientific">Desemzia incerta</name>
    <dbReference type="NCBI Taxonomy" id="82801"/>
    <lineage>
        <taxon>Bacteria</taxon>
        <taxon>Bacillati</taxon>
        <taxon>Bacillota</taxon>
        <taxon>Bacilli</taxon>
        <taxon>Lactobacillales</taxon>
        <taxon>Carnobacteriaceae</taxon>
        <taxon>Desemzia</taxon>
    </lineage>
</organism>
<dbReference type="Pfam" id="PF13416">
    <property type="entry name" value="SBP_bac_8"/>
    <property type="match status" value="1"/>
</dbReference>
<keyword evidence="2" id="KW-0813">Transport</keyword>
<evidence type="ECO:0000313" key="3">
    <source>
        <dbReference type="Proteomes" id="UP000199136"/>
    </source>
</evidence>
<dbReference type="PANTHER" id="PTHR43649">
    <property type="entry name" value="ARABINOSE-BINDING PROTEIN-RELATED"/>
    <property type="match status" value="1"/>
</dbReference>
<keyword evidence="3" id="KW-1185">Reference proteome</keyword>
<keyword evidence="1" id="KW-0732">Signal</keyword>
<keyword evidence="2" id="KW-0762">Sugar transport</keyword>
<name>A0A1I5USJ9_9LACT</name>